<proteinExistence type="inferred from homology"/>
<keyword evidence="7" id="KW-1015">Disulfide bond</keyword>
<dbReference type="InterPro" id="IPR013128">
    <property type="entry name" value="Peptidase_C1A"/>
</dbReference>
<protein>
    <submittedName>
        <fullName evidence="12">Peptidase C1A papain C-terminal domain-containing protein</fullName>
    </submittedName>
</protein>
<dbReference type="GO" id="GO:0008234">
    <property type="term" value="F:cysteine-type peptidase activity"/>
    <property type="evidence" value="ECO:0007669"/>
    <property type="project" value="UniProtKB-KW"/>
</dbReference>
<evidence type="ECO:0000256" key="7">
    <source>
        <dbReference type="ARBA" id="ARBA00023157"/>
    </source>
</evidence>
<keyword evidence="5" id="KW-0788">Thiol protease</keyword>
<dbReference type="InterPro" id="IPR000668">
    <property type="entry name" value="Peptidase_C1A_C"/>
</dbReference>
<dbReference type="PRINTS" id="PR00705">
    <property type="entry name" value="PAPAIN"/>
</dbReference>
<evidence type="ECO:0000313" key="11">
    <source>
        <dbReference type="Proteomes" id="UP000887569"/>
    </source>
</evidence>
<evidence type="ECO:0000256" key="2">
    <source>
        <dbReference type="ARBA" id="ARBA00022670"/>
    </source>
</evidence>
<keyword evidence="3 9" id="KW-0732">Signal</keyword>
<evidence type="ECO:0000256" key="8">
    <source>
        <dbReference type="SAM" id="MobiDB-lite"/>
    </source>
</evidence>
<feature type="chain" id="PRO_5036768798" evidence="9">
    <location>
        <begin position="18"/>
        <end position="398"/>
    </location>
</feature>
<dbReference type="Proteomes" id="UP000887569">
    <property type="component" value="Unplaced"/>
</dbReference>
<dbReference type="WBParaSite" id="PgB04_g152_t02">
    <property type="protein sequence ID" value="PgB04_g152_t02"/>
    <property type="gene ID" value="PgB04_g152"/>
</dbReference>
<reference evidence="12" key="1">
    <citation type="submission" date="2022-11" db="UniProtKB">
        <authorList>
            <consortium name="WormBaseParasite"/>
        </authorList>
    </citation>
    <scope>IDENTIFICATION</scope>
</reference>
<evidence type="ECO:0000256" key="1">
    <source>
        <dbReference type="ARBA" id="ARBA00008455"/>
    </source>
</evidence>
<dbReference type="InterPro" id="IPR000169">
    <property type="entry name" value="Pept_cys_AS"/>
</dbReference>
<evidence type="ECO:0000259" key="10">
    <source>
        <dbReference type="SMART" id="SM00645"/>
    </source>
</evidence>
<sequence>MRFTLLVALLAIASSSADRKHLIDDSSSSDESDGSRHYGGGRSVLDEFRDRKISHEAEKLTGHTLANYINRKQNLWKANFNNKFRNYSDRVKYGLMGVNNVRLSVKAKKNLSPTRFYDIYIPEAFDAREKWDQCASLKVIRDQSSCGSCWAFGAVEAMSDRICIASNGKTQVSLSADDLLSCCKSCGFGCDGGDPMAAWKYWVRDGIVTGSNFTMKQGCKPYPFPPCEHHSNKTHYQPCKHDLYPTPRCEKKCLDTYVEKTYTEDKFFGETAYGVEDDVTSIQKEILTHGPVEVAFEVYEDFLMYDGGIYVHTGGKIGGGHAVKMLGWGVEQGVPYWLVANSWNTDWGEDGFFRIIRGIDECGIESSVVGGLPKLNRTYKKYHRRYRLDNDEDDDIIF</sequence>
<feature type="domain" description="Peptidase C1A papain C-terminal" evidence="10">
    <location>
        <begin position="121"/>
        <end position="372"/>
    </location>
</feature>
<feature type="region of interest" description="Disordered" evidence="8">
    <location>
        <begin position="22"/>
        <end position="42"/>
    </location>
</feature>
<dbReference type="FunFam" id="3.90.70.10:FF:000031">
    <property type="entry name" value="Cathepsin B"/>
    <property type="match status" value="1"/>
</dbReference>
<dbReference type="PROSITE" id="PS00139">
    <property type="entry name" value="THIOL_PROTEASE_CYS"/>
    <property type="match status" value="1"/>
</dbReference>
<accession>A0A914ZIG7</accession>
<evidence type="ECO:0000256" key="9">
    <source>
        <dbReference type="SAM" id="SignalP"/>
    </source>
</evidence>
<dbReference type="PROSITE" id="PS00640">
    <property type="entry name" value="THIOL_PROTEASE_ASN"/>
    <property type="match status" value="1"/>
</dbReference>
<dbReference type="SMR" id="A0A914ZIG7"/>
<dbReference type="SUPFAM" id="SSF54001">
    <property type="entry name" value="Cysteine proteinases"/>
    <property type="match status" value="1"/>
</dbReference>
<keyword evidence="6" id="KW-0865">Zymogen</keyword>
<dbReference type="InterPro" id="IPR025660">
    <property type="entry name" value="Pept_his_AS"/>
</dbReference>
<evidence type="ECO:0000256" key="3">
    <source>
        <dbReference type="ARBA" id="ARBA00022729"/>
    </source>
</evidence>
<organism evidence="11 12">
    <name type="scientific">Parascaris univalens</name>
    <name type="common">Nematode worm</name>
    <dbReference type="NCBI Taxonomy" id="6257"/>
    <lineage>
        <taxon>Eukaryota</taxon>
        <taxon>Metazoa</taxon>
        <taxon>Ecdysozoa</taxon>
        <taxon>Nematoda</taxon>
        <taxon>Chromadorea</taxon>
        <taxon>Rhabditida</taxon>
        <taxon>Spirurina</taxon>
        <taxon>Ascaridomorpha</taxon>
        <taxon>Ascaridoidea</taxon>
        <taxon>Ascarididae</taxon>
        <taxon>Parascaris</taxon>
    </lineage>
</organism>
<dbReference type="GO" id="GO:0006508">
    <property type="term" value="P:proteolysis"/>
    <property type="evidence" value="ECO:0007669"/>
    <property type="project" value="UniProtKB-KW"/>
</dbReference>
<dbReference type="InterPro" id="IPR025661">
    <property type="entry name" value="Pept_asp_AS"/>
</dbReference>
<dbReference type="AlphaFoldDB" id="A0A914ZIG7"/>
<dbReference type="Pfam" id="PF00112">
    <property type="entry name" value="Peptidase_C1"/>
    <property type="match status" value="1"/>
</dbReference>
<dbReference type="CDD" id="cd02620">
    <property type="entry name" value="Peptidase_C1A_CathepsinB"/>
    <property type="match status" value="1"/>
</dbReference>
<evidence type="ECO:0000256" key="5">
    <source>
        <dbReference type="ARBA" id="ARBA00022807"/>
    </source>
</evidence>
<evidence type="ECO:0000313" key="12">
    <source>
        <dbReference type="WBParaSite" id="PgB04_g152_t02"/>
    </source>
</evidence>
<feature type="signal peptide" evidence="9">
    <location>
        <begin position="1"/>
        <end position="17"/>
    </location>
</feature>
<keyword evidence="4" id="KW-0378">Hydrolase</keyword>
<evidence type="ECO:0000256" key="4">
    <source>
        <dbReference type="ARBA" id="ARBA00022801"/>
    </source>
</evidence>
<name>A0A914ZIG7_PARUN</name>
<dbReference type="PANTHER" id="PTHR12411">
    <property type="entry name" value="CYSTEINE PROTEASE FAMILY C1-RELATED"/>
    <property type="match status" value="1"/>
</dbReference>
<dbReference type="Gene3D" id="3.90.70.10">
    <property type="entry name" value="Cysteine proteinases"/>
    <property type="match status" value="1"/>
</dbReference>
<dbReference type="InterPro" id="IPR038765">
    <property type="entry name" value="Papain-like_cys_pep_sf"/>
</dbReference>
<keyword evidence="11" id="KW-1185">Reference proteome</keyword>
<keyword evidence="2" id="KW-0645">Protease</keyword>
<dbReference type="SMART" id="SM00645">
    <property type="entry name" value="Pept_C1"/>
    <property type="match status" value="1"/>
</dbReference>
<dbReference type="PROSITE" id="PS00639">
    <property type="entry name" value="THIOL_PROTEASE_HIS"/>
    <property type="match status" value="1"/>
</dbReference>
<evidence type="ECO:0000256" key="6">
    <source>
        <dbReference type="ARBA" id="ARBA00023145"/>
    </source>
</evidence>
<comment type="similarity">
    <text evidence="1">Belongs to the peptidase C1 family.</text>
</comment>